<feature type="domain" description="Cas12f1-like TNB" evidence="2">
    <location>
        <begin position="33"/>
        <end position="68"/>
    </location>
</feature>
<gene>
    <name evidence="3" type="ORF">AWC22_20905</name>
</gene>
<proteinExistence type="predicted"/>
<evidence type="ECO:0000259" key="2">
    <source>
        <dbReference type="Pfam" id="PF07282"/>
    </source>
</evidence>
<dbReference type="RefSeq" id="WP_169726315.1">
    <property type="nucleotide sequence ID" value="NZ_CAJMWJ010000001.1"/>
</dbReference>
<keyword evidence="4" id="KW-1185">Reference proteome</keyword>
<dbReference type="GeneID" id="93494784"/>
<sequence>MVKTPYRIVIENLNVAGMLASHRLARAISDAGWAEFARLLKYKQAWRGGHLVEADRWYPSTRLCPHFGQSTVQ</sequence>
<dbReference type="Pfam" id="PF07282">
    <property type="entry name" value="Cas12f1-like_TNB"/>
    <property type="match status" value="1"/>
</dbReference>
<dbReference type="InterPro" id="IPR010095">
    <property type="entry name" value="Cas12f1-like_TNB"/>
</dbReference>
<reference evidence="3 4" key="1">
    <citation type="submission" date="2016-01" db="EMBL/GenBank/DDBJ databases">
        <title>The new phylogeny of the genus Mycobacterium.</title>
        <authorList>
            <person name="Tarcisio F."/>
            <person name="Conor M."/>
            <person name="Antonella G."/>
            <person name="Elisabetta G."/>
            <person name="Giulia F.S."/>
            <person name="Sara T."/>
            <person name="Anna F."/>
            <person name="Clotilde B."/>
            <person name="Roberto B."/>
            <person name="Veronica D.S."/>
            <person name="Fabio R."/>
            <person name="Monica P."/>
            <person name="Olivier J."/>
            <person name="Enrico T."/>
            <person name="Nicola S."/>
        </authorList>
    </citation>
    <scope>NUCLEOTIDE SEQUENCE [LARGE SCALE GENOMIC DNA]</scope>
    <source>
        <strain evidence="3 4">DSM 45176</strain>
    </source>
</reference>
<accession>A0A1X2CNM3</accession>
<evidence type="ECO:0000256" key="1">
    <source>
        <dbReference type="ARBA" id="ARBA00023125"/>
    </source>
</evidence>
<comment type="caution">
    <text evidence="3">The sequence shown here is derived from an EMBL/GenBank/DDBJ whole genome shotgun (WGS) entry which is preliminary data.</text>
</comment>
<protein>
    <recommendedName>
        <fullName evidence="2">Cas12f1-like TNB domain-containing protein</fullName>
    </recommendedName>
</protein>
<evidence type="ECO:0000313" key="4">
    <source>
        <dbReference type="Proteomes" id="UP000193087"/>
    </source>
</evidence>
<organism evidence="3 4">
    <name type="scientific">Mycobacterium riyadhense</name>
    <dbReference type="NCBI Taxonomy" id="486698"/>
    <lineage>
        <taxon>Bacteria</taxon>
        <taxon>Bacillati</taxon>
        <taxon>Actinomycetota</taxon>
        <taxon>Actinomycetes</taxon>
        <taxon>Mycobacteriales</taxon>
        <taxon>Mycobacteriaceae</taxon>
        <taxon>Mycobacterium</taxon>
    </lineage>
</organism>
<evidence type="ECO:0000313" key="3">
    <source>
        <dbReference type="EMBL" id="ORW77382.1"/>
    </source>
</evidence>
<dbReference type="Proteomes" id="UP000193087">
    <property type="component" value="Unassembled WGS sequence"/>
</dbReference>
<keyword evidence="1" id="KW-0238">DNA-binding</keyword>
<dbReference type="STRING" id="486698.AWC22_20905"/>
<dbReference type="AlphaFoldDB" id="A0A1X2CNM3"/>
<dbReference type="EMBL" id="LQPQ01000092">
    <property type="protein sequence ID" value="ORW77382.1"/>
    <property type="molecule type" value="Genomic_DNA"/>
</dbReference>
<dbReference type="GO" id="GO:0003677">
    <property type="term" value="F:DNA binding"/>
    <property type="evidence" value="ECO:0007669"/>
    <property type="project" value="UniProtKB-KW"/>
</dbReference>
<name>A0A1X2CNM3_9MYCO</name>